<dbReference type="AlphaFoldDB" id="A0A074YAR3"/>
<feature type="transmembrane region" description="Helical" evidence="6">
    <location>
        <begin position="82"/>
        <end position="104"/>
    </location>
</feature>
<dbReference type="EMBL" id="KL584761">
    <property type="protein sequence ID" value="KEQ94860.1"/>
    <property type="molecule type" value="Genomic_DNA"/>
</dbReference>
<reference evidence="8 9" key="1">
    <citation type="journal article" date="2014" name="BMC Genomics">
        <title>Genome sequencing of four Aureobasidium pullulans varieties: biotechnological potential, stress tolerance, and description of new species.</title>
        <authorList>
            <person name="Gostin Ar C."/>
            <person name="Ohm R.A."/>
            <person name="Kogej T."/>
            <person name="Sonjak S."/>
            <person name="Turk M."/>
            <person name="Zajc J."/>
            <person name="Zalar P."/>
            <person name="Grube M."/>
            <person name="Sun H."/>
            <person name="Han J."/>
            <person name="Sharma A."/>
            <person name="Chiniquy J."/>
            <person name="Ngan C.Y."/>
            <person name="Lipzen A."/>
            <person name="Barry K."/>
            <person name="Grigoriev I.V."/>
            <person name="Gunde-Cimerman N."/>
        </authorList>
    </citation>
    <scope>NUCLEOTIDE SEQUENCE [LARGE SCALE GENOMIC DNA]</scope>
    <source>
        <strain evidence="8 9">EXF-2481</strain>
    </source>
</reference>
<dbReference type="OMA" id="FAVWGST"/>
<evidence type="ECO:0000256" key="2">
    <source>
        <dbReference type="ARBA" id="ARBA00022692"/>
    </source>
</evidence>
<evidence type="ECO:0000256" key="6">
    <source>
        <dbReference type="SAM" id="Phobius"/>
    </source>
</evidence>
<dbReference type="GO" id="GO:0022857">
    <property type="term" value="F:transmembrane transporter activity"/>
    <property type="evidence" value="ECO:0007669"/>
    <property type="project" value="InterPro"/>
</dbReference>
<feature type="transmembrane region" description="Helical" evidence="6">
    <location>
        <begin position="146"/>
        <end position="165"/>
    </location>
</feature>
<feature type="transmembrane region" description="Helical" evidence="6">
    <location>
        <begin position="444"/>
        <end position="465"/>
    </location>
</feature>
<dbReference type="OrthoDB" id="440553at2759"/>
<dbReference type="SUPFAM" id="SSF103473">
    <property type="entry name" value="MFS general substrate transporter"/>
    <property type="match status" value="2"/>
</dbReference>
<evidence type="ECO:0000259" key="7">
    <source>
        <dbReference type="PROSITE" id="PS50850"/>
    </source>
</evidence>
<feature type="transmembrane region" description="Helical" evidence="6">
    <location>
        <begin position="412"/>
        <end position="432"/>
    </location>
</feature>
<dbReference type="GeneID" id="25372110"/>
<feature type="compositionally biased region" description="Low complexity" evidence="5">
    <location>
        <begin position="31"/>
        <end position="40"/>
    </location>
</feature>
<dbReference type="HOGENOM" id="CLU_000960_22_2_1"/>
<feature type="transmembrane region" description="Helical" evidence="6">
    <location>
        <begin position="171"/>
        <end position="193"/>
    </location>
</feature>
<dbReference type="InterPro" id="IPR011701">
    <property type="entry name" value="MFS"/>
</dbReference>
<keyword evidence="2 6" id="KW-0812">Transmembrane</keyword>
<dbReference type="PROSITE" id="PS50850">
    <property type="entry name" value="MFS"/>
    <property type="match status" value="1"/>
</dbReference>
<evidence type="ECO:0000313" key="8">
    <source>
        <dbReference type="EMBL" id="KEQ94860.1"/>
    </source>
</evidence>
<dbReference type="GO" id="GO:0005886">
    <property type="term" value="C:plasma membrane"/>
    <property type="evidence" value="ECO:0007669"/>
    <property type="project" value="TreeGrafter"/>
</dbReference>
<dbReference type="Gene3D" id="1.20.1720.10">
    <property type="entry name" value="Multidrug resistance protein D"/>
    <property type="match status" value="1"/>
</dbReference>
<evidence type="ECO:0000256" key="3">
    <source>
        <dbReference type="ARBA" id="ARBA00022989"/>
    </source>
</evidence>
<sequence>MCHAISEPTIRSNVKQRQPAMSTTIFEDAAPRASSPQSQAGTDSASISVRSRKEGRKTSSYVEEEKDLGLPVLGGWPLGSTVFALCLALLLATLDTTIISTSLITIASDFGHFDQASWIIVSYLLTYSGFLLIFTRLSDVLGRKPVLMFSILMFLFWSIGCGFSQTLKQLIVFRALQGIGGAGIYALAYASVLDVVPFRLVSAASGAISMSTACASLLGPVLGGVITSNTTWRWVFWINIPCGVLVTVCVAFLFPTETQSRKLGKPALQQIDWPGILLSLTGSSLLVISLEEGGVHFSWRSLFVVLMLVGSVLCFVGFGIWEYVLTPREASMKMLPLFPTRLISSRVVAATLGTVFFTGFPFVVTIMALPQRLQIVNGDSPENAGLHMLPLIGSTALGAILTGTITGKFNVAWHLLVSSNVLMTVGCGLMSTLPTDSEIANLCYLYQIILGFGFGLTMASSMVVIRTEVAMKDNTVSLGAVTQLRQLGGVIGLAVTQAILNGNFRSQLAKFLSDEELRSVMLSTANIANLSDSHRDLTCRAYGRSSNAQMRVVTAFAGAAVLVSMFARQNAPRDRKALEAERVAFHTGRTTSVELHSGSVTRINLVHARLVSKTETSSAPSVVDCGDLIETTSSRRESSHSLPIHSRTA</sequence>
<dbReference type="PANTHER" id="PTHR23501:SF43">
    <property type="entry name" value="MULTIDRUG TRANSPORTER, PUTATIVE (AFU_ORTHOLOGUE AFUA_6G03040)-RELATED"/>
    <property type="match status" value="1"/>
</dbReference>
<evidence type="ECO:0000256" key="1">
    <source>
        <dbReference type="ARBA" id="ARBA00004141"/>
    </source>
</evidence>
<dbReference type="InParanoid" id="A0A074YAR3"/>
<dbReference type="InterPro" id="IPR020846">
    <property type="entry name" value="MFS_dom"/>
</dbReference>
<dbReference type="PRINTS" id="PR01036">
    <property type="entry name" value="TCRTETB"/>
</dbReference>
<feature type="region of interest" description="Disordered" evidence="5">
    <location>
        <begin position="27"/>
        <end position="60"/>
    </location>
</feature>
<evidence type="ECO:0000256" key="4">
    <source>
        <dbReference type="ARBA" id="ARBA00023136"/>
    </source>
</evidence>
<feature type="transmembrane region" description="Helical" evidence="6">
    <location>
        <begin position="388"/>
        <end position="405"/>
    </location>
</feature>
<dbReference type="Proteomes" id="UP000030641">
    <property type="component" value="Unassembled WGS sequence"/>
</dbReference>
<feature type="transmembrane region" description="Helical" evidence="6">
    <location>
        <begin position="302"/>
        <end position="326"/>
    </location>
</feature>
<keyword evidence="3 6" id="KW-1133">Transmembrane helix</keyword>
<organism evidence="8 9">
    <name type="scientific">Aureobasidium subglaciale (strain EXF-2481)</name>
    <name type="common">Aureobasidium pullulans var. subglaciale</name>
    <dbReference type="NCBI Taxonomy" id="1043005"/>
    <lineage>
        <taxon>Eukaryota</taxon>
        <taxon>Fungi</taxon>
        <taxon>Dikarya</taxon>
        <taxon>Ascomycota</taxon>
        <taxon>Pezizomycotina</taxon>
        <taxon>Dothideomycetes</taxon>
        <taxon>Dothideomycetidae</taxon>
        <taxon>Dothideales</taxon>
        <taxon>Saccotheciaceae</taxon>
        <taxon>Aureobasidium</taxon>
    </lineage>
</organism>
<evidence type="ECO:0000313" key="9">
    <source>
        <dbReference type="Proteomes" id="UP000030641"/>
    </source>
</evidence>
<comment type="subcellular location">
    <subcellularLocation>
        <location evidence="1">Membrane</location>
        <topology evidence="1">Multi-pass membrane protein</topology>
    </subcellularLocation>
</comment>
<dbReference type="Gene3D" id="1.20.1250.20">
    <property type="entry name" value="MFS general substrate transporter like domains"/>
    <property type="match status" value="1"/>
</dbReference>
<protein>
    <recommendedName>
        <fullName evidence="7">Major facilitator superfamily (MFS) profile domain-containing protein</fullName>
    </recommendedName>
</protein>
<gene>
    <name evidence="8" type="ORF">AUEXF2481DRAFT_89509</name>
</gene>
<evidence type="ECO:0000256" key="5">
    <source>
        <dbReference type="SAM" id="MobiDB-lite"/>
    </source>
</evidence>
<keyword evidence="4 6" id="KW-0472">Membrane</keyword>
<feature type="transmembrane region" description="Helical" evidence="6">
    <location>
        <begin position="116"/>
        <end position="134"/>
    </location>
</feature>
<accession>A0A074YAR3</accession>
<feature type="domain" description="Major facilitator superfamily (MFS) profile" evidence="7">
    <location>
        <begin position="81"/>
        <end position="575"/>
    </location>
</feature>
<proteinExistence type="predicted"/>
<dbReference type="PANTHER" id="PTHR23501">
    <property type="entry name" value="MAJOR FACILITATOR SUPERFAMILY"/>
    <property type="match status" value="1"/>
</dbReference>
<dbReference type="RefSeq" id="XP_013343296.1">
    <property type="nucleotide sequence ID" value="XM_013487842.1"/>
</dbReference>
<keyword evidence="9" id="KW-1185">Reference proteome</keyword>
<feature type="transmembrane region" description="Helical" evidence="6">
    <location>
        <begin position="234"/>
        <end position="253"/>
    </location>
</feature>
<dbReference type="Pfam" id="PF07690">
    <property type="entry name" value="MFS_1"/>
    <property type="match status" value="1"/>
</dbReference>
<dbReference type="InterPro" id="IPR036259">
    <property type="entry name" value="MFS_trans_sf"/>
</dbReference>
<name>A0A074YAR3_AURSE</name>
<feature type="transmembrane region" description="Helical" evidence="6">
    <location>
        <begin position="347"/>
        <end position="368"/>
    </location>
</feature>
<feature type="transmembrane region" description="Helical" evidence="6">
    <location>
        <begin position="200"/>
        <end position="222"/>
    </location>
</feature>